<accession>A0A2P6QSX6</accession>
<evidence type="ECO:0000313" key="1">
    <source>
        <dbReference type="EMBL" id="PRQ37285.1"/>
    </source>
</evidence>
<proteinExistence type="predicted"/>
<sequence>MRQIALLWFRNYRVLSSMRKTSTMLHKSKYPMNLNIRSHVEYSSPMSCKGFVVELSFQVHLILGHHISGWNRQNPGFCRDQRRHHQSLVKCTSSWGHVS</sequence>
<gene>
    <name evidence="1" type="ORF">RchiOBHm_Chr4g0400861</name>
</gene>
<keyword evidence="2" id="KW-1185">Reference proteome</keyword>
<dbReference type="AlphaFoldDB" id="A0A2P6QSX6"/>
<dbReference type="EMBL" id="PDCK01000042">
    <property type="protein sequence ID" value="PRQ37285.1"/>
    <property type="molecule type" value="Genomic_DNA"/>
</dbReference>
<organism evidence="1 2">
    <name type="scientific">Rosa chinensis</name>
    <name type="common">China rose</name>
    <dbReference type="NCBI Taxonomy" id="74649"/>
    <lineage>
        <taxon>Eukaryota</taxon>
        <taxon>Viridiplantae</taxon>
        <taxon>Streptophyta</taxon>
        <taxon>Embryophyta</taxon>
        <taxon>Tracheophyta</taxon>
        <taxon>Spermatophyta</taxon>
        <taxon>Magnoliopsida</taxon>
        <taxon>eudicotyledons</taxon>
        <taxon>Gunneridae</taxon>
        <taxon>Pentapetalae</taxon>
        <taxon>rosids</taxon>
        <taxon>fabids</taxon>
        <taxon>Rosales</taxon>
        <taxon>Rosaceae</taxon>
        <taxon>Rosoideae</taxon>
        <taxon>Rosoideae incertae sedis</taxon>
        <taxon>Rosa</taxon>
    </lineage>
</organism>
<evidence type="ECO:0000313" key="2">
    <source>
        <dbReference type="Proteomes" id="UP000238479"/>
    </source>
</evidence>
<protein>
    <submittedName>
        <fullName evidence="1">Uncharacterized protein</fullName>
    </submittedName>
</protein>
<comment type="caution">
    <text evidence="1">The sequence shown here is derived from an EMBL/GenBank/DDBJ whole genome shotgun (WGS) entry which is preliminary data.</text>
</comment>
<reference evidence="1 2" key="1">
    <citation type="journal article" date="2018" name="Nat. Genet.">
        <title>The Rosa genome provides new insights in the design of modern roses.</title>
        <authorList>
            <person name="Bendahmane M."/>
        </authorList>
    </citation>
    <scope>NUCLEOTIDE SEQUENCE [LARGE SCALE GENOMIC DNA]</scope>
    <source>
        <strain evidence="2">cv. Old Blush</strain>
    </source>
</reference>
<name>A0A2P6QSX6_ROSCH</name>
<dbReference type="Proteomes" id="UP000238479">
    <property type="component" value="Chromosome 4"/>
</dbReference>
<dbReference type="Gramene" id="PRQ37285">
    <property type="protein sequence ID" value="PRQ37285"/>
    <property type="gene ID" value="RchiOBHm_Chr4g0400861"/>
</dbReference>